<dbReference type="Pfam" id="PF12951">
    <property type="entry name" value="PATR"/>
    <property type="match status" value="2"/>
</dbReference>
<feature type="chain" id="PRO_5030995522" evidence="2">
    <location>
        <begin position="27"/>
        <end position="895"/>
    </location>
</feature>
<feature type="signal peptide" evidence="2">
    <location>
        <begin position="1"/>
        <end position="26"/>
    </location>
</feature>
<keyword evidence="4" id="KW-1185">Reference proteome</keyword>
<sequence>MQSPLLHGLRAFICLACVCVFSSVFAANEAVWTPTNGTNWSTSPTEGANWVNATGSVTPYNISGGNLVLQFANSAGGISNNNFNAGYSLGSITFLAGAGAYTLTGNQVSWPTGSSPLAIIANNSSNDQRIDFDFALTASGNRSVNSSSRTLIFGGNATGAGTFYVTSGSVTFLGELSNTGGAYRTNGGTLKLLNSNNSFTAEARAAAGILSTNNIANTGVNSSIGKGSNIGLGQSYSNTVSLATLQLTNEVNSKTGVVGNAGSGITNRSINLSNGLSAVAGTSLAAHNIWGGGILENTVAGETATFNGRVTSSVGAARSSLWMLGAGNGVINGSLATGTVVTTPTIANSIKTEVVKAGTGTWSLNAPNVHAGVTTVYDGVLKIGNSTALGSGGFTTAGNNGGTVVSAGLTRTVTSDASSLPSVNAAAAGTLDLNGQTNINEVITLNGKGFADQGALVNNSSTPAVINNGIASITMTSSSGNSGAAVTVSIAGGGGSGAAAVGTLGLTAQSFTVTNGGSGYTTGTNGYSVLGISGGGGTGAYAKVVLTGGTVTGVEILNMGSGFSNTAFNVSIADAPGVTEVPATITTNTNNYAIEVAVNNPGSGYTTAPTVTVNGTGTNTAVANLSSINLATASRVGGSGDIIVNAVVSSSTATADLTKIGAGTLVLNGVNTYTSKTHVYGGTLQVGTAGSGSIGSGDVDLMTDGILAGSGTVGGYTLVNGGMIRPGDAAGAGTGFLTFTAAGGLRLQDDANPLTSNIGGLLTLNGATLNAILLSDDLSNGIQTVTTGLIGAHDQIRITNTLTVDLGMKFQVELASGYEPVAGDVFNLFDWGFSNFTGSTNENDFLILPTLTNGLWNTSQFFTDGIVYVMVPEPGRAFLLGLAMTAIVFRRRRSF</sequence>
<dbReference type="EMBL" id="JACHIF010000002">
    <property type="protein sequence ID" value="MBB5037165.1"/>
    <property type="molecule type" value="Genomic_DNA"/>
</dbReference>
<dbReference type="NCBIfam" id="TIGR02595">
    <property type="entry name" value="PEP_CTERM"/>
    <property type="match status" value="1"/>
</dbReference>
<protein>
    <submittedName>
        <fullName evidence="3">Autotransporter-associated beta strand protein</fullName>
    </submittedName>
</protein>
<organism evidence="3 4">
    <name type="scientific">Prosthecobacter dejongeii</name>
    <dbReference type="NCBI Taxonomy" id="48465"/>
    <lineage>
        <taxon>Bacteria</taxon>
        <taxon>Pseudomonadati</taxon>
        <taxon>Verrucomicrobiota</taxon>
        <taxon>Verrucomicrobiia</taxon>
        <taxon>Verrucomicrobiales</taxon>
        <taxon>Verrucomicrobiaceae</taxon>
        <taxon>Prosthecobacter</taxon>
    </lineage>
</organism>
<dbReference type="SUPFAM" id="SSF51126">
    <property type="entry name" value="Pectin lyase-like"/>
    <property type="match status" value="1"/>
</dbReference>
<evidence type="ECO:0000256" key="1">
    <source>
        <dbReference type="ARBA" id="ARBA00022729"/>
    </source>
</evidence>
<keyword evidence="1 2" id="KW-0732">Signal</keyword>
<dbReference type="Proteomes" id="UP000534294">
    <property type="component" value="Unassembled WGS sequence"/>
</dbReference>
<comment type="caution">
    <text evidence="3">The sequence shown here is derived from an EMBL/GenBank/DDBJ whole genome shotgun (WGS) entry which is preliminary data.</text>
</comment>
<gene>
    <name evidence="3" type="ORF">HNQ64_001407</name>
</gene>
<dbReference type="InterPro" id="IPR013424">
    <property type="entry name" value="Ice-binding_C"/>
</dbReference>
<dbReference type="InterPro" id="IPR011050">
    <property type="entry name" value="Pectin_lyase_fold/virulence"/>
</dbReference>
<evidence type="ECO:0000256" key="2">
    <source>
        <dbReference type="SAM" id="SignalP"/>
    </source>
</evidence>
<name>A0A7W7YJ26_9BACT</name>
<dbReference type="AlphaFoldDB" id="A0A7W7YJ26"/>
<dbReference type="RefSeq" id="WP_184206792.1">
    <property type="nucleotide sequence ID" value="NZ_JACHIF010000002.1"/>
</dbReference>
<reference evidence="3 4" key="1">
    <citation type="submission" date="2020-08" db="EMBL/GenBank/DDBJ databases">
        <title>Genomic Encyclopedia of Type Strains, Phase IV (KMG-IV): sequencing the most valuable type-strain genomes for metagenomic binning, comparative biology and taxonomic classification.</title>
        <authorList>
            <person name="Goeker M."/>
        </authorList>
    </citation>
    <scope>NUCLEOTIDE SEQUENCE [LARGE SCALE GENOMIC DNA]</scope>
    <source>
        <strain evidence="3 4">DSM 12251</strain>
    </source>
</reference>
<evidence type="ECO:0000313" key="4">
    <source>
        <dbReference type="Proteomes" id="UP000534294"/>
    </source>
</evidence>
<dbReference type="NCBIfam" id="TIGR02601">
    <property type="entry name" value="autotrns_rpt"/>
    <property type="match status" value="2"/>
</dbReference>
<dbReference type="InterPro" id="IPR013425">
    <property type="entry name" value="Autotrns_rpt"/>
</dbReference>
<accession>A0A7W7YJ26</accession>
<proteinExistence type="predicted"/>
<evidence type="ECO:0000313" key="3">
    <source>
        <dbReference type="EMBL" id="MBB5037165.1"/>
    </source>
</evidence>